<protein>
    <submittedName>
        <fullName evidence="2">Uncharacterized protein</fullName>
    </submittedName>
</protein>
<proteinExistence type="predicted"/>
<sequence length="1353" mass="154313">MQSRSVAGDSISNGILNIYPNSPSNTEAYQQAAKLFEASIDTSVNPCDDFYQYSCGKFNGTMSFDAIDNKVHQEIIDALNTPNDKDPIPVKNVKAMYQQCLKDRAQWDEAVGNGKIIKNIVLEFMVRTNLSFPLFDSSKSNAPEWPSRETISYATGFLSGMHGIDNLISSAVQINSFDPAGSLPYTFNIGLPRLFYPDFFYEGDLWDTFKPKLIKHAKETFANYGNLTNSDISESEIDEVVDEIVRFELYITNLLSTDYDEQFNATNPLHLIRYDNLNRKYSAFDFKTYVSAATENADQKVYKKISKPYYQYNIRSPKGLLKFNEAVKHQFYGNFSSNLLGNYFYFRLLYGNNYLFPSYLSVEKKEIEELIKLESSKKNAKKNYPFFKKTASNSDGNEIQEHCFGELHFLGYARDRMFADKLLPKETDRSRYTTALQHIIDNVLIGLQSMIDGLSWMSPATKHGAYEKLQNLVRNYVYPEWIMNDTSLTEFYSPLNLNFKNADYPHMLMYLDKFSIRKSFDHLLRNAGTDRYDFGLSTTTVNAWYEPNLNSITIPLGILQPPFFNPDWPNSILFGSMGIVAGHELTHAFDSQGVHWGPFGEKVNWLDPATQKHFDEMAECVIEEYNQFCPLNSSYDLHCVNGTETQGENIADNGGIHAAYRAYRNIIDFKGPDPLLPGDLASQFTHDQLFFLSFAQVWCEPPLSPDAMQDELDDDHSPSKYRIQGTIQNFPAFRSAFNCPIGSASAPKDHCNVWITDANITKVPQSADVLNIPEKHLIKPDDVGYTKYSQAQAFFQASMNFSADPCNNFYEYSCGAYNDMVSFGKIYQRNAKVMAKMLDDMLDGNYKGDMLQSSAINKTLTLYSACKKASKAKREKTFAEIKDGSIVTNILKNFESLTGYKFNWCDMNAVNNNSNDPKILAKALAHLSIEFGVHTLVTPSVDVNPKRDQRFASNFTLTLDQNILTYRKPFYQPGAWEKVTYPKLKQNMLQLFKDYTKSIGMECKIGVLEYNIENALEFEHLLATNFSASDDLRRNDSRGINPMAVGDIPFGFMDWETYVSEISDLSRVYFLNESDTENYWIMMSEPAMIEKLEQYFPEVGMDTVVKYLYYRLLLSQKMFIDTTDDKYIPLQKSGKIGRKQKNQGGKDPFASRFGDKDSDKSSDCAEDVTTFPTFLFAIDRIFTEALYPTPAERNAFKKETFKVIDSIKSSMQSMVEKLPWISGDDETLRGARSKIDNMQINAAFADLIFDNEKLDAIYEDINFESDDTFDEMLKKIGKFYKYIHFQPLLPGTQVDRTEFDMPAFTVNAEYAPVFNAITIPEGILQQPFFDPDWPTSIKFGGAGVVIGHEITHG</sequence>
<reference evidence="2" key="1">
    <citation type="submission" date="2022-11" db="UniProtKB">
        <authorList>
            <consortium name="WormBaseParasite"/>
        </authorList>
    </citation>
    <scope>IDENTIFICATION</scope>
</reference>
<dbReference type="Proteomes" id="UP000887579">
    <property type="component" value="Unplaced"/>
</dbReference>
<accession>A0AC34GS60</accession>
<organism evidence="1 2">
    <name type="scientific">Panagrolaimus sp. ES5</name>
    <dbReference type="NCBI Taxonomy" id="591445"/>
    <lineage>
        <taxon>Eukaryota</taxon>
        <taxon>Metazoa</taxon>
        <taxon>Ecdysozoa</taxon>
        <taxon>Nematoda</taxon>
        <taxon>Chromadorea</taxon>
        <taxon>Rhabditida</taxon>
        <taxon>Tylenchina</taxon>
        <taxon>Panagrolaimomorpha</taxon>
        <taxon>Panagrolaimoidea</taxon>
        <taxon>Panagrolaimidae</taxon>
        <taxon>Panagrolaimus</taxon>
    </lineage>
</organism>
<evidence type="ECO:0000313" key="2">
    <source>
        <dbReference type="WBParaSite" id="ES5_v2.g7472.t1"/>
    </source>
</evidence>
<name>A0AC34GS60_9BILA</name>
<evidence type="ECO:0000313" key="1">
    <source>
        <dbReference type="Proteomes" id="UP000887579"/>
    </source>
</evidence>
<dbReference type="WBParaSite" id="ES5_v2.g7472.t1">
    <property type="protein sequence ID" value="ES5_v2.g7472.t1"/>
    <property type="gene ID" value="ES5_v2.g7472"/>
</dbReference>